<keyword evidence="12 14" id="KW-0479">Metal-binding</keyword>
<dbReference type="GO" id="GO:0051301">
    <property type="term" value="P:cell division"/>
    <property type="evidence" value="ECO:0007669"/>
    <property type="project" value="UniProtKB-KW"/>
</dbReference>
<comment type="similarity">
    <text evidence="2 12">Belongs to the glycosyltransferase 4 family. MraY subfamily.</text>
</comment>
<dbReference type="Pfam" id="PF00953">
    <property type="entry name" value="Glycos_transf_4"/>
    <property type="match status" value="1"/>
</dbReference>
<reference evidence="15 16" key="1">
    <citation type="submission" date="2017-09" db="EMBL/GenBank/DDBJ databases">
        <title>Depth-based differentiation of microbial function through sediment-hosted aquifers and enrichment of novel symbionts in the deep terrestrial subsurface.</title>
        <authorList>
            <person name="Probst A.J."/>
            <person name="Ladd B."/>
            <person name="Jarett J.K."/>
            <person name="Geller-Mcgrath D.E."/>
            <person name="Sieber C.M."/>
            <person name="Emerson J.B."/>
            <person name="Anantharaman K."/>
            <person name="Thomas B.C."/>
            <person name="Malmstrom R."/>
            <person name="Stieglmeier M."/>
            <person name="Klingl A."/>
            <person name="Woyke T."/>
            <person name="Ryan C.M."/>
            <person name="Banfield J.F."/>
        </authorList>
    </citation>
    <scope>NUCLEOTIDE SEQUENCE [LARGE SCALE GENOMIC DNA]</scope>
    <source>
        <strain evidence="15">CG07_land_8_20_14_0_80_42_15</strain>
    </source>
</reference>
<feature type="transmembrane region" description="Helical" evidence="12">
    <location>
        <begin position="340"/>
        <end position="359"/>
    </location>
</feature>
<feature type="transmembrane region" description="Helical" evidence="12">
    <location>
        <begin position="101"/>
        <end position="119"/>
    </location>
</feature>
<evidence type="ECO:0000256" key="11">
    <source>
        <dbReference type="ARBA" id="ARBA00023316"/>
    </source>
</evidence>
<evidence type="ECO:0000256" key="9">
    <source>
        <dbReference type="ARBA" id="ARBA00023136"/>
    </source>
</evidence>
<keyword evidence="11 12" id="KW-0961">Cell wall biogenesis/degradation</keyword>
<feature type="transmembrane region" description="Helical" evidence="12">
    <location>
        <begin position="292"/>
        <end position="313"/>
    </location>
</feature>
<dbReference type="PROSITE" id="PS01347">
    <property type="entry name" value="MRAY_1"/>
    <property type="match status" value="1"/>
</dbReference>
<keyword evidence="10 12" id="KW-0131">Cell cycle</keyword>
<evidence type="ECO:0000256" key="13">
    <source>
        <dbReference type="NCBIfam" id="TIGR00445"/>
    </source>
</evidence>
<evidence type="ECO:0000256" key="6">
    <source>
        <dbReference type="ARBA" id="ARBA00022960"/>
    </source>
</evidence>
<protein>
    <recommendedName>
        <fullName evidence="12 13">Phospho-N-acetylmuramoyl-pentapeptide-transferase</fullName>
        <ecNumber evidence="12 13">2.7.8.13</ecNumber>
    </recommendedName>
    <alternativeName>
        <fullName evidence="12">UDP-MurNAc-pentapeptide phosphotransferase</fullName>
    </alternativeName>
</protein>
<keyword evidence="5 12" id="KW-0812">Transmembrane</keyword>
<evidence type="ECO:0000256" key="3">
    <source>
        <dbReference type="ARBA" id="ARBA00022618"/>
    </source>
</evidence>
<dbReference type="HAMAP" id="MF_00038">
    <property type="entry name" value="MraY"/>
    <property type="match status" value="1"/>
</dbReference>
<comment type="caution">
    <text evidence="15">The sequence shown here is derived from an EMBL/GenBank/DDBJ whole genome shotgun (WGS) entry which is preliminary data.</text>
</comment>
<proteinExistence type="inferred from homology"/>
<dbReference type="PANTHER" id="PTHR22926:SF5">
    <property type="entry name" value="PHOSPHO-N-ACETYLMURAMOYL-PENTAPEPTIDE-TRANSFERASE HOMOLOG"/>
    <property type="match status" value="1"/>
</dbReference>
<feature type="transmembrane region" description="Helical" evidence="12">
    <location>
        <begin position="202"/>
        <end position="221"/>
    </location>
</feature>
<dbReference type="PANTHER" id="PTHR22926">
    <property type="entry name" value="PHOSPHO-N-ACETYLMURAMOYL-PENTAPEPTIDE-TRANSFERASE"/>
    <property type="match status" value="1"/>
</dbReference>
<dbReference type="UniPathway" id="UPA00219"/>
<keyword evidence="3 12" id="KW-0132">Cell division</keyword>
<keyword evidence="12" id="KW-1003">Cell membrane</keyword>
<name>A0A2J0KSW7_9BACT</name>
<evidence type="ECO:0000313" key="15">
    <source>
        <dbReference type="EMBL" id="PIU41608.1"/>
    </source>
</evidence>
<dbReference type="GO" id="GO:0046872">
    <property type="term" value="F:metal ion binding"/>
    <property type="evidence" value="ECO:0007669"/>
    <property type="project" value="UniProtKB-KW"/>
</dbReference>
<dbReference type="EMBL" id="PEWV01000042">
    <property type="protein sequence ID" value="PIU41608.1"/>
    <property type="molecule type" value="Genomic_DNA"/>
</dbReference>
<comment type="pathway">
    <text evidence="12">Cell wall biogenesis; peptidoglycan biosynthesis.</text>
</comment>
<evidence type="ECO:0000313" key="16">
    <source>
        <dbReference type="Proteomes" id="UP000230052"/>
    </source>
</evidence>
<dbReference type="Proteomes" id="UP000230052">
    <property type="component" value="Unassembled WGS sequence"/>
</dbReference>
<dbReference type="GO" id="GO:0009252">
    <property type="term" value="P:peptidoglycan biosynthetic process"/>
    <property type="evidence" value="ECO:0007669"/>
    <property type="project" value="UniProtKB-UniRule"/>
</dbReference>
<keyword evidence="6 12" id="KW-0133">Cell shape</keyword>
<feature type="transmembrane region" description="Helical" evidence="12">
    <location>
        <begin position="22"/>
        <end position="45"/>
    </location>
</feature>
<dbReference type="PROSITE" id="PS01348">
    <property type="entry name" value="MRAY_2"/>
    <property type="match status" value="1"/>
</dbReference>
<evidence type="ECO:0000256" key="1">
    <source>
        <dbReference type="ARBA" id="ARBA00004141"/>
    </source>
</evidence>
<gene>
    <name evidence="12" type="primary">mraY</name>
    <name evidence="15" type="ORF">COS99_04660</name>
</gene>
<keyword evidence="7 12" id="KW-0573">Peptidoglycan synthesis</keyword>
<comment type="catalytic activity">
    <reaction evidence="12">
        <text>UDP-N-acetyl-alpha-D-muramoyl-L-alanyl-gamma-D-glutamyl-meso-2,6-diaminopimeloyl-D-alanyl-D-alanine + di-trans,octa-cis-undecaprenyl phosphate = di-trans,octa-cis-undecaprenyl diphospho-N-acetyl-alpha-D-muramoyl-L-alanyl-D-glutamyl-meso-2,6-diaminopimeloyl-D-alanyl-D-alanine + UMP</text>
        <dbReference type="Rhea" id="RHEA:28386"/>
        <dbReference type="ChEBI" id="CHEBI:57865"/>
        <dbReference type="ChEBI" id="CHEBI:60392"/>
        <dbReference type="ChEBI" id="CHEBI:61386"/>
        <dbReference type="ChEBI" id="CHEBI:61387"/>
        <dbReference type="EC" id="2.7.8.13"/>
    </reaction>
</comment>
<comment type="cofactor">
    <cofactor evidence="12 14">
        <name>Mg(2+)</name>
        <dbReference type="ChEBI" id="CHEBI:18420"/>
    </cofactor>
</comment>
<feature type="transmembrane region" description="Helical" evidence="12">
    <location>
        <begin position="174"/>
        <end position="195"/>
    </location>
</feature>
<dbReference type="GO" id="GO:0008963">
    <property type="term" value="F:phospho-N-acetylmuramoyl-pentapeptide-transferase activity"/>
    <property type="evidence" value="ECO:0007669"/>
    <property type="project" value="UniProtKB-UniRule"/>
</dbReference>
<feature type="binding site" evidence="14">
    <location>
        <position position="269"/>
    </location>
    <ligand>
        <name>Mg(2+)</name>
        <dbReference type="ChEBI" id="CHEBI:18420"/>
    </ligand>
</feature>
<evidence type="ECO:0000256" key="10">
    <source>
        <dbReference type="ARBA" id="ARBA00023306"/>
    </source>
</evidence>
<dbReference type="InterPro" id="IPR000715">
    <property type="entry name" value="Glycosyl_transferase_4"/>
</dbReference>
<feature type="transmembrane region" description="Helical" evidence="12">
    <location>
        <begin position="77"/>
        <end position="95"/>
    </location>
</feature>
<dbReference type="Pfam" id="PF10555">
    <property type="entry name" value="MraY_sig1"/>
    <property type="match status" value="1"/>
</dbReference>
<organism evidence="15 16">
    <name type="scientific">Candidatus Aquitaenariimonas noxiae</name>
    <dbReference type="NCBI Taxonomy" id="1974741"/>
    <lineage>
        <taxon>Bacteria</taxon>
        <taxon>Pseudomonadati</taxon>
        <taxon>Candidatus Omnitrophota</taxon>
        <taxon>Candidatus Aquitaenariimonas</taxon>
    </lineage>
</organism>
<evidence type="ECO:0000256" key="2">
    <source>
        <dbReference type="ARBA" id="ARBA00005583"/>
    </source>
</evidence>
<evidence type="ECO:0000256" key="4">
    <source>
        <dbReference type="ARBA" id="ARBA00022679"/>
    </source>
</evidence>
<feature type="transmembrane region" description="Helical" evidence="12">
    <location>
        <begin position="265"/>
        <end position="286"/>
    </location>
</feature>
<comment type="subcellular location">
    <subcellularLocation>
        <location evidence="12">Cell membrane</location>
        <topology evidence="12">Multi-pass membrane protein</topology>
    </subcellularLocation>
    <subcellularLocation>
        <location evidence="1">Membrane</location>
        <topology evidence="1">Multi-pass membrane protein</topology>
    </subcellularLocation>
</comment>
<sequence length="362" mass="40294">MFYHLFYPLRDIWFGFNVFKYITFRTAFASITAFLISIIAGPFVIKWLKNLKIGEDTFRKDAPNLYQYHKHKEGTPTMGGLLIIISVVSSTLLWADYTNKYIVIALMSILWFGAVGFVDDRIKLTRKKSRGLLMATKLTGQLLPAFLIGLYLYIEPGATTNLDIPFFKKVFLDLGVYYIFFVILVIVASSNAVNLTDGLDGLAIGCVCAIALTYTIFSYVSGHMTIAEYLRILYIPGSGELSIFCASMLGASLGFLWFNSHPATVFMGDTGSLALGGAIGAVAVLIKKELLLFVVGGIFVVEALSVIMQIASFRLMGKRIFLMAPLHHHFQIKGWAESKITIRFWIVAIVLALFGLVTLKLR</sequence>
<dbReference type="GO" id="GO:0051992">
    <property type="term" value="F:UDP-N-acetylmuramoyl-L-alanyl-D-glutamyl-meso-2,6-diaminopimelyl-D-alanyl-D-alanine:undecaprenyl-phosphate transferase activity"/>
    <property type="evidence" value="ECO:0007669"/>
    <property type="project" value="RHEA"/>
</dbReference>
<keyword evidence="8 12" id="KW-1133">Transmembrane helix</keyword>
<dbReference type="NCBIfam" id="TIGR00445">
    <property type="entry name" value="mraY"/>
    <property type="match status" value="1"/>
</dbReference>
<keyword evidence="9 12" id="KW-0472">Membrane</keyword>
<feature type="binding site" evidence="14">
    <location>
        <position position="194"/>
    </location>
    <ligand>
        <name>Mg(2+)</name>
        <dbReference type="ChEBI" id="CHEBI:18420"/>
    </ligand>
</feature>
<keyword evidence="12 14" id="KW-0460">Magnesium</keyword>
<dbReference type="GO" id="GO:0071555">
    <property type="term" value="P:cell wall organization"/>
    <property type="evidence" value="ECO:0007669"/>
    <property type="project" value="UniProtKB-KW"/>
</dbReference>
<evidence type="ECO:0000256" key="5">
    <source>
        <dbReference type="ARBA" id="ARBA00022692"/>
    </source>
</evidence>
<evidence type="ECO:0000256" key="8">
    <source>
        <dbReference type="ARBA" id="ARBA00022989"/>
    </source>
</evidence>
<dbReference type="EC" id="2.7.8.13" evidence="12 13"/>
<comment type="function">
    <text evidence="12">Catalyzes the initial step of the lipid cycle reactions in the biosynthesis of the cell wall peptidoglycan: transfers peptidoglycan precursor phospho-MurNAc-pentapeptide from UDP-MurNAc-pentapeptide onto the lipid carrier undecaprenyl phosphate, yielding undecaprenyl-pyrophosphoryl-MurNAc-pentapeptide, known as lipid I.</text>
</comment>
<accession>A0A2J0KSW7</accession>
<dbReference type="AlphaFoldDB" id="A0A2J0KSW7"/>
<keyword evidence="4 12" id="KW-0808">Transferase</keyword>
<dbReference type="GO" id="GO:0005886">
    <property type="term" value="C:plasma membrane"/>
    <property type="evidence" value="ECO:0007669"/>
    <property type="project" value="UniProtKB-SubCell"/>
</dbReference>
<feature type="transmembrane region" description="Helical" evidence="12">
    <location>
        <begin position="131"/>
        <end position="154"/>
    </location>
</feature>
<evidence type="ECO:0000256" key="14">
    <source>
        <dbReference type="PIRSR" id="PIRSR600715-1"/>
    </source>
</evidence>
<dbReference type="InterPro" id="IPR018480">
    <property type="entry name" value="PNAcMuramoyl-5peptid_Trfase_CS"/>
</dbReference>
<dbReference type="InterPro" id="IPR003524">
    <property type="entry name" value="PNAcMuramoyl-5peptid_Trfase"/>
</dbReference>
<dbReference type="CDD" id="cd06852">
    <property type="entry name" value="GT_MraY"/>
    <property type="match status" value="1"/>
</dbReference>
<evidence type="ECO:0000256" key="7">
    <source>
        <dbReference type="ARBA" id="ARBA00022984"/>
    </source>
</evidence>
<evidence type="ECO:0000256" key="12">
    <source>
        <dbReference type="HAMAP-Rule" id="MF_00038"/>
    </source>
</evidence>
<dbReference type="GO" id="GO:0008360">
    <property type="term" value="P:regulation of cell shape"/>
    <property type="evidence" value="ECO:0007669"/>
    <property type="project" value="UniProtKB-KW"/>
</dbReference>
<feature type="transmembrane region" description="Helical" evidence="12">
    <location>
        <begin position="241"/>
        <end position="258"/>
    </location>
</feature>